<proteinExistence type="predicted"/>
<dbReference type="Proteomes" id="UP000018208">
    <property type="component" value="Unassembled WGS sequence"/>
</dbReference>
<evidence type="ECO:0000313" key="1">
    <source>
        <dbReference type="EMBL" id="EST46101.1"/>
    </source>
</evidence>
<evidence type="ECO:0000313" key="3">
    <source>
        <dbReference type="Proteomes" id="UP000018208"/>
    </source>
</evidence>
<reference evidence="1 2" key="1">
    <citation type="journal article" date="2014" name="PLoS Genet.">
        <title>The Genome of Spironucleus salmonicida Highlights a Fish Pathogen Adapted to Fluctuating Environments.</title>
        <authorList>
            <person name="Xu F."/>
            <person name="Jerlstrom-Hultqvist J."/>
            <person name="Einarsson E."/>
            <person name="Astvaldsson A."/>
            <person name="Svard S.G."/>
            <person name="Andersson J.O."/>
        </authorList>
    </citation>
    <scope>NUCLEOTIDE SEQUENCE</scope>
    <source>
        <strain evidence="2">ATCC 50377</strain>
    </source>
</reference>
<dbReference type="EMBL" id="KI546085">
    <property type="protein sequence ID" value="EST46101.1"/>
    <property type="molecule type" value="Genomic_DNA"/>
</dbReference>
<dbReference type="VEuPathDB" id="GiardiaDB:SS50377_24347"/>
<accession>V6LQX2</accession>
<organism evidence="1">
    <name type="scientific">Spironucleus salmonicida</name>
    <dbReference type="NCBI Taxonomy" id="348837"/>
    <lineage>
        <taxon>Eukaryota</taxon>
        <taxon>Metamonada</taxon>
        <taxon>Diplomonadida</taxon>
        <taxon>Hexamitidae</taxon>
        <taxon>Hexamitinae</taxon>
        <taxon>Spironucleus</taxon>
    </lineage>
</organism>
<keyword evidence="3" id="KW-1185">Reference proteome</keyword>
<evidence type="ECO:0000313" key="2">
    <source>
        <dbReference type="EMBL" id="KAH0574392.1"/>
    </source>
</evidence>
<sequence>MSNKYTNLEFNTKQHRDAFSTAFNSESKFIENQFRMESIPIFSFDRTKFLPPKIGINEKYIPKPKSKPETATDFQQKDGKFIRSFSPIKNQRASTPNFMKKNINLIYQQIDNARTNSPIQIQSYSPLKQIKLKRYISVPSAIYAIPRSESSICVRSYQNLSFQQQ</sequence>
<name>V6LQX2_9EUKA</name>
<gene>
    <name evidence="1" type="ORF">SS50377_14095</name>
    <name evidence="2" type="ORF">SS50377_24347</name>
</gene>
<dbReference type="AlphaFoldDB" id="V6LQX2"/>
<dbReference type="EMBL" id="AUWU02000004">
    <property type="protein sequence ID" value="KAH0574392.1"/>
    <property type="molecule type" value="Genomic_DNA"/>
</dbReference>
<protein>
    <submittedName>
        <fullName evidence="1">Uncharacterized protein</fullName>
    </submittedName>
</protein>
<reference evidence="2" key="2">
    <citation type="submission" date="2020-12" db="EMBL/GenBank/DDBJ databases">
        <title>New Spironucleus salmonicida genome in near-complete chromosomes.</title>
        <authorList>
            <person name="Xu F."/>
            <person name="Kurt Z."/>
            <person name="Jimenez-Gonzalez A."/>
            <person name="Astvaldsson A."/>
            <person name="Andersson J.O."/>
            <person name="Svard S.G."/>
        </authorList>
    </citation>
    <scope>NUCLEOTIDE SEQUENCE</scope>
    <source>
        <strain evidence="2">ATCC 50377</strain>
    </source>
</reference>